<name>A0A8H7Y9S3_PSICU</name>
<accession>A0A8H7Y9S3</accession>
<sequence>MSGSTNKGTIFNVPEVTGKDQIALETTAAEARLNAPNAAVAREVEHNAEGVKEAAQQAAAHAKAVGRSLTGEASTAAGQFRGDASRTTDAAVEEGKQDVENVKAATVGYVEQAKSYASSALETAQAYLPTAIGGKVPVVDNATNAASNAAASVQNTAANAGNAARSGASNAATTTSNAASNAATTAQNNASSAYNTVVDTVQPVASNVAATVEPVVAGVAATLQPVAASVASGVQTGAAAAYNVAKENAPTVASHLQSGAATVLGTAHDLIAPAEGQNAPSHTAGHDSKGTASQGGVPGVTTAPLESGKSIVDTPYQKTEVSPSKKDVHASTANVSTPPHLN</sequence>
<dbReference type="EMBL" id="JAFIQS010000001">
    <property type="protein sequence ID" value="KAG5173941.1"/>
    <property type="molecule type" value="Genomic_DNA"/>
</dbReference>
<dbReference type="AlphaFoldDB" id="A0A8H7Y9S3"/>
<reference evidence="2" key="1">
    <citation type="submission" date="2021-02" db="EMBL/GenBank/DDBJ databases">
        <title>Psilocybe cubensis genome.</title>
        <authorList>
            <person name="Mckernan K.J."/>
            <person name="Crawford S."/>
            <person name="Trippe A."/>
            <person name="Kane L.T."/>
            <person name="Mclaughlin S."/>
        </authorList>
    </citation>
    <scope>NUCLEOTIDE SEQUENCE [LARGE SCALE GENOMIC DNA]</scope>
    <source>
        <strain evidence="2">MGC-MH-2018</strain>
    </source>
</reference>
<proteinExistence type="predicted"/>
<evidence type="ECO:0000256" key="1">
    <source>
        <dbReference type="SAM" id="MobiDB-lite"/>
    </source>
</evidence>
<protein>
    <submittedName>
        <fullName evidence="2">Uncharacterized protein</fullName>
    </submittedName>
</protein>
<feature type="region of interest" description="Disordered" evidence="1">
    <location>
        <begin position="275"/>
        <end position="342"/>
    </location>
</feature>
<gene>
    <name evidence="2" type="ORF">JR316_000599</name>
</gene>
<evidence type="ECO:0000313" key="2">
    <source>
        <dbReference type="EMBL" id="KAG5173941.1"/>
    </source>
</evidence>
<comment type="caution">
    <text evidence="2">The sequence shown here is derived from an EMBL/GenBank/DDBJ whole genome shotgun (WGS) entry which is preliminary data.</text>
</comment>
<dbReference type="OrthoDB" id="3269666at2759"/>
<organism evidence="2">
    <name type="scientific">Psilocybe cubensis</name>
    <name type="common">Psychedelic mushroom</name>
    <name type="synonym">Stropharia cubensis</name>
    <dbReference type="NCBI Taxonomy" id="181762"/>
    <lineage>
        <taxon>Eukaryota</taxon>
        <taxon>Fungi</taxon>
        <taxon>Dikarya</taxon>
        <taxon>Basidiomycota</taxon>
        <taxon>Agaricomycotina</taxon>
        <taxon>Agaricomycetes</taxon>
        <taxon>Agaricomycetidae</taxon>
        <taxon>Agaricales</taxon>
        <taxon>Agaricineae</taxon>
        <taxon>Strophariaceae</taxon>
        <taxon>Psilocybe</taxon>
    </lineage>
</organism>
<feature type="compositionally biased region" description="Polar residues" evidence="1">
    <location>
        <begin position="331"/>
        <end position="342"/>
    </location>
</feature>